<dbReference type="Pfam" id="PF11617">
    <property type="entry name" value="Cu-binding_MopE"/>
    <property type="match status" value="1"/>
</dbReference>
<feature type="region of interest" description="Disordered" evidence="1">
    <location>
        <begin position="44"/>
        <end position="82"/>
    </location>
</feature>
<reference evidence="2 3" key="1">
    <citation type="submission" date="2015-09" db="EMBL/GenBank/DDBJ databases">
        <title>Sorangium comparison.</title>
        <authorList>
            <person name="Zaburannyi N."/>
            <person name="Bunk B."/>
            <person name="Overmann J."/>
            <person name="Mueller R."/>
        </authorList>
    </citation>
    <scope>NUCLEOTIDE SEQUENCE [LARGE SCALE GENOMIC DNA]</scope>
    <source>
        <strain evidence="2 3">So ce26</strain>
    </source>
</reference>
<accession>A0A2L0F7I2</accession>
<dbReference type="InterPro" id="IPR021655">
    <property type="entry name" value="Put_metal-bd"/>
</dbReference>
<dbReference type="SUPFAM" id="SSF49899">
    <property type="entry name" value="Concanavalin A-like lectins/glucanases"/>
    <property type="match status" value="1"/>
</dbReference>
<dbReference type="Gene3D" id="2.60.120.200">
    <property type="match status" value="1"/>
</dbReference>
<proteinExistence type="predicted"/>
<organism evidence="2 3">
    <name type="scientific">Sorangium cellulosum</name>
    <name type="common">Polyangium cellulosum</name>
    <dbReference type="NCBI Taxonomy" id="56"/>
    <lineage>
        <taxon>Bacteria</taxon>
        <taxon>Pseudomonadati</taxon>
        <taxon>Myxococcota</taxon>
        <taxon>Polyangia</taxon>
        <taxon>Polyangiales</taxon>
        <taxon>Polyangiaceae</taxon>
        <taxon>Sorangium</taxon>
    </lineage>
</organism>
<evidence type="ECO:0000313" key="2">
    <source>
        <dbReference type="EMBL" id="AUX47546.1"/>
    </source>
</evidence>
<feature type="compositionally biased region" description="Low complexity" evidence="1">
    <location>
        <begin position="754"/>
        <end position="772"/>
    </location>
</feature>
<dbReference type="EMBL" id="CP012673">
    <property type="protein sequence ID" value="AUX47546.1"/>
    <property type="molecule type" value="Genomic_DNA"/>
</dbReference>
<dbReference type="Proteomes" id="UP000238348">
    <property type="component" value="Chromosome"/>
</dbReference>
<sequence length="840" mass="89884">MFNRNRQNRELTRSRWASIASRGAALSAGLLVLGGCAVEISEPGADRSAAPAEEQVSSLPADPSERAVPAPSDLGLTRDYLMPPEDGGPSPFALLRDLPDGTTVTYVAFDSASHSLRQFNGKHTALLLSQTLLDEVGLTRVRQIIDDADLLYKTKAEITGAEPPGAGLLRIAVIDVTCGYGCGYVNAKGIEIVPDALRSESGINVINHELNHNFDSLSPFLFTNADSAHAWTEVLDDPTHVYLERGGSPRGNGQALTNPEFMTFKRKERLTPYEEFPGASWQTCIANEACDPAGGWSAQSLSVHTQSGIALRIFELFGVKQPLRTWVQQARSLVQSRGYVWNGLTYEQRREFLLETLSLGVQANLSCFYDAWNWPVSTSLRASLTTQFGASNPYCSDADADGFTRQKGDCNDTNAAIKPSAVETVNNVDDNCNGVKDDVLVQESGDFPNDQSAAQAVGFPARIRGSSGGDDWDHFSINLASTTTVRFQLRSLDTYTAWFDVYNQSAPGSLDAFWIWSGDVNVSKVTLGPGTWKFSVWGADAGNYELIVQPDATFPVTVPDLWPISWTPDAVSNPSANQYVFPAQSVPGALASVPALQVRHWVSGYGWVGTTGAGTSFTWSAPAGTDPQELVYRSQFVSSSVLPAWPLSQHRNVSALSWTSQDVGAPAAPGSTRRWVDNFAIEGSGAGITGTADAFRFSWVKVNGDATIVARVVSLDNTSASALAGVTIRETLNTNAKHATVAVTPSSTIRFQRRTSSGGSTSSSTATQSETAPRWLKVQRTGSTFQVYRSTDGASWTSVGSATISMSSTVYVGVVATSASGSLTGTAQVDDVAVTGTIVP</sequence>
<dbReference type="Gene3D" id="2.60.120.380">
    <property type="match status" value="1"/>
</dbReference>
<feature type="region of interest" description="Disordered" evidence="1">
    <location>
        <begin position="749"/>
        <end position="774"/>
    </location>
</feature>
<dbReference type="AlphaFoldDB" id="A0A2L0F7I2"/>
<name>A0A2L0F7I2_SORCE</name>
<evidence type="ECO:0000256" key="1">
    <source>
        <dbReference type="SAM" id="MobiDB-lite"/>
    </source>
</evidence>
<gene>
    <name evidence="2" type="ORF">SOCE26_090670</name>
</gene>
<protein>
    <submittedName>
        <fullName evidence="2">Uncharacterized protein</fullName>
    </submittedName>
</protein>
<evidence type="ECO:0000313" key="3">
    <source>
        <dbReference type="Proteomes" id="UP000238348"/>
    </source>
</evidence>
<dbReference type="InterPro" id="IPR013320">
    <property type="entry name" value="ConA-like_dom_sf"/>
</dbReference>